<gene>
    <name evidence="2" type="ORF">ITP53_29370</name>
</gene>
<evidence type="ECO:0000256" key="1">
    <source>
        <dbReference type="SAM" id="MobiDB-lite"/>
    </source>
</evidence>
<feature type="compositionally biased region" description="Basic and acidic residues" evidence="1">
    <location>
        <begin position="1"/>
        <end position="11"/>
    </location>
</feature>
<dbReference type="Proteomes" id="UP000605361">
    <property type="component" value="Unassembled WGS sequence"/>
</dbReference>
<name>A0A931F1M7_9ACTN</name>
<feature type="region of interest" description="Disordered" evidence="1">
    <location>
        <begin position="1"/>
        <end position="25"/>
    </location>
</feature>
<evidence type="ECO:0000313" key="3">
    <source>
        <dbReference type="Proteomes" id="UP000605361"/>
    </source>
</evidence>
<dbReference type="EMBL" id="JADOGI010000101">
    <property type="protein sequence ID" value="MBF8189772.1"/>
    <property type="molecule type" value="Genomic_DNA"/>
</dbReference>
<accession>A0A931F1M7</accession>
<dbReference type="AlphaFoldDB" id="A0A931F1M7"/>
<proteinExistence type="predicted"/>
<organism evidence="2 3">
    <name type="scientific">Nonomuraea cypriaca</name>
    <dbReference type="NCBI Taxonomy" id="1187855"/>
    <lineage>
        <taxon>Bacteria</taxon>
        <taxon>Bacillati</taxon>
        <taxon>Actinomycetota</taxon>
        <taxon>Actinomycetes</taxon>
        <taxon>Streptosporangiales</taxon>
        <taxon>Streptosporangiaceae</taxon>
        <taxon>Nonomuraea</taxon>
    </lineage>
</organism>
<comment type="caution">
    <text evidence="2">The sequence shown here is derived from an EMBL/GenBank/DDBJ whole genome shotgun (WGS) entry which is preliminary data.</text>
</comment>
<dbReference type="RefSeq" id="WP_195898705.1">
    <property type="nucleotide sequence ID" value="NZ_JADOGI010000101.1"/>
</dbReference>
<evidence type="ECO:0000313" key="2">
    <source>
        <dbReference type="EMBL" id="MBF8189772.1"/>
    </source>
</evidence>
<sequence>MRPGRDEERLRTTQRGKISRRLDKGESLHALRRDLQAGHGLQQYGVGEVVVGHGGGQLGEAGIVRFPGRGFGCALAQGDEPGVFEGVREMGEVVVEAFWDQGLGPAPSPPW</sequence>
<keyword evidence="3" id="KW-1185">Reference proteome</keyword>
<reference evidence="2" key="1">
    <citation type="submission" date="2020-11" db="EMBL/GenBank/DDBJ databases">
        <title>Whole-genome analyses of Nonomuraea sp. K274.</title>
        <authorList>
            <person name="Veyisoglu A."/>
        </authorList>
    </citation>
    <scope>NUCLEOTIDE SEQUENCE</scope>
    <source>
        <strain evidence="2">K274</strain>
    </source>
</reference>
<protein>
    <submittedName>
        <fullName evidence="2">Uncharacterized protein</fullName>
    </submittedName>
</protein>